<proteinExistence type="predicted"/>
<evidence type="ECO:0000256" key="3">
    <source>
        <dbReference type="ARBA" id="ARBA00023024"/>
    </source>
</evidence>
<evidence type="ECO:0000313" key="8">
    <source>
        <dbReference type="Proteomes" id="UP001280121"/>
    </source>
</evidence>
<comment type="catalytic activity">
    <reaction evidence="1">
        <text>Random endo-hydrolysis of N-acetyl-beta-D-glucosaminide (1-&gt;4)-beta-linkages in chitin and chitodextrins.</text>
        <dbReference type="EC" id="3.2.1.14"/>
    </reaction>
</comment>
<evidence type="ECO:0000313" key="7">
    <source>
        <dbReference type="EMBL" id="KAK2650163.1"/>
    </source>
</evidence>
<keyword evidence="4" id="KW-1015">Disulfide bond</keyword>
<dbReference type="GO" id="GO:0008843">
    <property type="term" value="F:endochitinase activity"/>
    <property type="evidence" value="ECO:0007669"/>
    <property type="project" value="UniProtKB-EC"/>
</dbReference>
<name>A0AAD9X161_9ROSI</name>
<dbReference type="PANTHER" id="PTHR45708:SF22">
    <property type="entry name" value="ACIDIC ENDOCHITINASE"/>
    <property type="match status" value="1"/>
</dbReference>
<comment type="caution">
    <text evidence="7">The sequence shown here is derived from an EMBL/GenBank/DDBJ whole genome shotgun (WGS) entry which is preliminary data.</text>
</comment>
<evidence type="ECO:0000256" key="4">
    <source>
        <dbReference type="ARBA" id="ARBA00023157"/>
    </source>
</evidence>
<keyword evidence="2" id="KW-0732">Signal</keyword>
<accession>A0AAD9X161</accession>
<keyword evidence="8" id="KW-1185">Reference proteome</keyword>
<evidence type="ECO:0000256" key="2">
    <source>
        <dbReference type="ARBA" id="ARBA00022729"/>
    </source>
</evidence>
<evidence type="ECO:0000256" key="1">
    <source>
        <dbReference type="ARBA" id="ARBA00000822"/>
    </source>
</evidence>
<evidence type="ECO:0000256" key="6">
    <source>
        <dbReference type="ARBA" id="ARBA00023326"/>
    </source>
</evidence>
<reference evidence="7" key="1">
    <citation type="journal article" date="2023" name="Plant J.">
        <title>Genome sequences and population genomics provide insights into the demographic history, inbreeding, and mutation load of two 'living fossil' tree species of Dipteronia.</title>
        <authorList>
            <person name="Feng Y."/>
            <person name="Comes H.P."/>
            <person name="Chen J."/>
            <person name="Zhu S."/>
            <person name="Lu R."/>
            <person name="Zhang X."/>
            <person name="Li P."/>
            <person name="Qiu J."/>
            <person name="Olsen K.M."/>
            <person name="Qiu Y."/>
        </authorList>
    </citation>
    <scope>NUCLEOTIDE SEQUENCE</scope>
    <source>
        <strain evidence="7">KIB01</strain>
    </source>
</reference>
<evidence type="ECO:0008006" key="9">
    <source>
        <dbReference type="Google" id="ProtNLM"/>
    </source>
</evidence>
<sequence>MDNKCNRPSVSGTPTGPEAASAGGYILPDALASEVLPTIKKSPEYGGVILWSSEYDKGYSSAIKINLENDWRWTSNVTDQVFLGLPAVPEPASSGYMEPNVFVSEVLPPIKSSPEYGGVMLWSSQYDKGYSSAIKVNV</sequence>
<dbReference type="SUPFAM" id="SSF51445">
    <property type="entry name" value="(Trans)glycosidases"/>
    <property type="match status" value="2"/>
</dbReference>
<dbReference type="GO" id="GO:0000272">
    <property type="term" value="P:polysaccharide catabolic process"/>
    <property type="evidence" value="ECO:0007669"/>
    <property type="project" value="UniProtKB-KW"/>
</dbReference>
<protein>
    <recommendedName>
        <fullName evidence="9">Chitinase</fullName>
    </recommendedName>
</protein>
<keyword evidence="5" id="KW-0119">Carbohydrate metabolism</keyword>
<dbReference type="Gene3D" id="3.20.20.80">
    <property type="entry name" value="Glycosidases"/>
    <property type="match status" value="2"/>
</dbReference>
<evidence type="ECO:0000256" key="5">
    <source>
        <dbReference type="ARBA" id="ARBA00023277"/>
    </source>
</evidence>
<keyword evidence="3" id="KW-0146">Chitin degradation</keyword>
<dbReference type="InterPro" id="IPR017853">
    <property type="entry name" value="GH"/>
</dbReference>
<dbReference type="EMBL" id="JANJYI010000005">
    <property type="protein sequence ID" value="KAK2650163.1"/>
    <property type="molecule type" value="Genomic_DNA"/>
</dbReference>
<dbReference type="InterPro" id="IPR050542">
    <property type="entry name" value="Glycosyl_Hydrlase18_Chitinase"/>
</dbReference>
<dbReference type="PANTHER" id="PTHR45708">
    <property type="entry name" value="ENDOCHITINASE"/>
    <property type="match status" value="1"/>
</dbReference>
<dbReference type="AlphaFoldDB" id="A0AAD9X161"/>
<dbReference type="GO" id="GO:0005576">
    <property type="term" value="C:extracellular region"/>
    <property type="evidence" value="ECO:0007669"/>
    <property type="project" value="TreeGrafter"/>
</dbReference>
<dbReference type="Proteomes" id="UP001280121">
    <property type="component" value="Unassembled WGS sequence"/>
</dbReference>
<organism evidence="7 8">
    <name type="scientific">Dipteronia dyeriana</name>
    <dbReference type="NCBI Taxonomy" id="168575"/>
    <lineage>
        <taxon>Eukaryota</taxon>
        <taxon>Viridiplantae</taxon>
        <taxon>Streptophyta</taxon>
        <taxon>Embryophyta</taxon>
        <taxon>Tracheophyta</taxon>
        <taxon>Spermatophyta</taxon>
        <taxon>Magnoliopsida</taxon>
        <taxon>eudicotyledons</taxon>
        <taxon>Gunneridae</taxon>
        <taxon>Pentapetalae</taxon>
        <taxon>rosids</taxon>
        <taxon>malvids</taxon>
        <taxon>Sapindales</taxon>
        <taxon>Sapindaceae</taxon>
        <taxon>Hippocastanoideae</taxon>
        <taxon>Acereae</taxon>
        <taxon>Dipteronia</taxon>
    </lineage>
</organism>
<gene>
    <name evidence="7" type="ORF">Ddye_017652</name>
</gene>
<keyword evidence="6" id="KW-0624">Polysaccharide degradation</keyword>
<dbReference type="GO" id="GO:0006032">
    <property type="term" value="P:chitin catabolic process"/>
    <property type="evidence" value="ECO:0007669"/>
    <property type="project" value="UniProtKB-KW"/>
</dbReference>